<dbReference type="EMBL" id="PKPP01002459">
    <property type="protein sequence ID" value="PWA75117.1"/>
    <property type="molecule type" value="Genomic_DNA"/>
</dbReference>
<evidence type="ECO:0000313" key="2">
    <source>
        <dbReference type="Proteomes" id="UP000245207"/>
    </source>
</evidence>
<keyword evidence="1" id="KW-0808">Transferase</keyword>
<sequence length="148" mass="16759">MGDVYSGSGMSSWNWKSQPRGYALDELNSIYTLLNGVQITVGSPDRWFWNYDSKVAFDRVPTFPNLSRRDIALASTLCPICKMEEEIVSHRYITYQFSNTMWKKLGSWWNISFPQVFDLNTIARNLVISGGGNGSIAKAFHGSCFILV</sequence>
<gene>
    <name evidence="1" type="ORF">CTI12_AA246000</name>
</gene>
<name>A0A2U1NNM6_ARTAN</name>
<dbReference type="GO" id="GO:0003964">
    <property type="term" value="F:RNA-directed DNA polymerase activity"/>
    <property type="evidence" value="ECO:0007669"/>
    <property type="project" value="UniProtKB-KW"/>
</dbReference>
<reference evidence="1 2" key="1">
    <citation type="journal article" date="2018" name="Mol. Plant">
        <title>The genome of Artemisia annua provides insight into the evolution of Asteraceae family and artemisinin biosynthesis.</title>
        <authorList>
            <person name="Shen Q."/>
            <person name="Zhang L."/>
            <person name="Liao Z."/>
            <person name="Wang S."/>
            <person name="Yan T."/>
            <person name="Shi P."/>
            <person name="Liu M."/>
            <person name="Fu X."/>
            <person name="Pan Q."/>
            <person name="Wang Y."/>
            <person name="Lv Z."/>
            <person name="Lu X."/>
            <person name="Zhang F."/>
            <person name="Jiang W."/>
            <person name="Ma Y."/>
            <person name="Chen M."/>
            <person name="Hao X."/>
            <person name="Li L."/>
            <person name="Tang Y."/>
            <person name="Lv G."/>
            <person name="Zhou Y."/>
            <person name="Sun X."/>
            <person name="Brodelius P.E."/>
            <person name="Rose J.K.C."/>
            <person name="Tang K."/>
        </authorList>
    </citation>
    <scope>NUCLEOTIDE SEQUENCE [LARGE SCALE GENOMIC DNA]</scope>
    <source>
        <strain evidence="2">cv. Huhao1</strain>
        <tissue evidence="1">Leaf</tissue>
    </source>
</reference>
<dbReference type="Proteomes" id="UP000245207">
    <property type="component" value="Unassembled WGS sequence"/>
</dbReference>
<evidence type="ECO:0000313" key="1">
    <source>
        <dbReference type="EMBL" id="PWA75117.1"/>
    </source>
</evidence>
<dbReference type="AlphaFoldDB" id="A0A2U1NNM6"/>
<proteinExistence type="predicted"/>
<accession>A0A2U1NNM6</accession>
<organism evidence="1 2">
    <name type="scientific">Artemisia annua</name>
    <name type="common">Sweet wormwood</name>
    <dbReference type="NCBI Taxonomy" id="35608"/>
    <lineage>
        <taxon>Eukaryota</taxon>
        <taxon>Viridiplantae</taxon>
        <taxon>Streptophyta</taxon>
        <taxon>Embryophyta</taxon>
        <taxon>Tracheophyta</taxon>
        <taxon>Spermatophyta</taxon>
        <taxon>Magnoliopsida</taxon>
        <taxon>eudicotyledons</taxon>
        <taxon>Gunneridae</taxon>
        <taxon>Pentapetalae</taxon>
        <taxon>asterids</taxon>
        <taxon>campanulids</taxon>
        <taxon>Asterales</taxon>
        <taxon>Asteraceae</taxon>
        <taxon>Asteroideae</taxon>
        <taxon>Anthemideae</taxon>
        <taxon>Artemisiinae</taxon>
        <taxon>Artemisia</taxon>
    </lineage>
</organism>
<keyword evidence="1" id="KW-0548">Nucleotidyltransferase</keyword>
<keyword evidence="2" id="KW-1185">Reference proteome</keyword>
<protein>
    <submittedName>
        <fullName evidence="1">RNA-directed DNA polymerase, eukaryota, Reverse transcriptase zinc-binding domain protein</fullName>
    </submittedName>
</protein>
<keyword evidence="1" id="KW-0695">RNA-directed DNA polymerase</keyword>
<dbReference type="OrthoDB" id="1743609at2759"/>
<comment type="caution">
    <text evidence="1">The sequence shown here is derived from an EMBL/GenBank/DDBJ whole genome shotgun (WGS) entry which is preliminary data.</text>
</comment>